<comment type="function">
    <text evidence="5">NDH-1 shuttles electrons from NADH, via FMN and iron-sulfur (Fe-S) centers, to quinones in the respiratory chain. The immediate electron acceptor for the enzyme in this species is believed to be a menaquinone. Couples the redox reaction to proton translocation (for every two electrons transferred, four hydrogen ions are translocated across the cytoplasmic membrane), and thus conserves the redox energy in a proton gradient.</text>
</comment>
<feature type="transmembrane region" description="Helical" evidence="5">
    <location>
        <begin position="366"/>
        <end position="390"/>
    </location>
</feature>
<dbReference type="GO" id="GO:0012505">
    <property type="term" value="C:endomembrane system"/>
    <property type="evidence" value="ECO:0007669"/>
    <property type="project" value="UniProtKB-SubCell"/>
</dbReference>
<feature type="domain" description="NADH:quinone oxidoreductase/Mrp antiporter transmembrane" evidence="7">
    <location>
        <begin position="134"/>
        <end position="425"/>
    </location>
</feature>
<dbReference type="AlphaFoldDB" id="A0A6I2UJS0"/>
<dbReference type="EMBL" id="VUNR01000044">
    <property type="protein sequence ID" value="MSU09975.1"/>
    <property type="molecule type" value="Genomic_DNA"/>
</dbReference>
<keyword evidence="3 5" id="KW-1133">Transmembrane helix</keyword>
<keyword evidence="5" id="KW-1003">Cell membrane</keyword>
<keyword evidence="5" id="KW-1278">Translocase</keyword>
<feature type="transmembrane region" description="Helical" evidence="5">
    <location>
        <begin position="140"/>
        <end position="159"/>
    </location>
</feature>
<comment type="similarity">
    <text evidence="5">Belongs to the complex I subunit 2 family.</text>
</comment>
<feature type="transmembrane region" description="Helical" evidence="5">
    <location>
        <begin position="451"/>
        <end position="469"/>
    </location>
</feature>
<keyword evidence="2 5" id="KW-0812">Transmembrane</keyword>
<reference evidence="8 9" key="1">
    <citation type="submission" date="2019-08" db="EMBL/GenBank/DDBJ databases">
        <title>In-depth cultivation of the pig gut microbiome towards novel bacterial diversity and tailored functional studies.</title>
        <authorList>
            <person name="Wylensek D."/>
            <person name="Hitch T.C.A."/>
            <person name="Clavel T."/>
        </authorList>
    </citation>
    <scope>NUCLEOTIDE SEQUENCE [LARGE SCALE GENOMIC DNA]</scope>
    <source>
        <strain evidence="8 9">WCA-693-APC-5D-A</strain>
    </source>
</reference>
<keyword evidence="4 5" id="KW-0472">Membrane</keyword>
<evidence type="ECO:0000259" key="7">
    <source>
        <dbReference type="Pfam" id="PF00361"/>
    </source>
</evidence>
<gene>
    <name evidence="5" type="primary">nuoN</name>
    <name evidence="8" type="ORF">FYJ84_13465</name>
</gene>
<sequence length="486" mass="52465">MNFAAISTEIFILGMGLFAIVMDLVLPEGESRKSIGGVLIFALAGWFLYMFTLYHGAINPLEPAAMAAVHDRFFYQGLYLVDNYALFFKQLFILATAFTMLFASDYVQSVLRYRGEFYALLLLALLGMCVLASATDFLTVFLGLELMTISFYVLTGARMGNKDSSEAAVKYLIVGSVSTAVLLYGISLVYGAAGSIQFFEVCRSPQLFFPMGIAGITLVLIGFFFKLSVIPFHMWAPDVYQGVPAPVTAMLAMGSKAAGLAAMMRVLFVAFPMLGLYWLPLLAVLCALCMVFGNIMAMRQKDVKRMLAYSSIAQAGYMMVGVVAADVAGMKAVMFYAMLYVFANAGAFAALAVVEAQKGDTSHRALSGLAQSAPVLAAVMTISLLSMAGIPPTAGFAGKLYLFTAVVDQGFLWLAFVGFVMSMISVYYYLLVAKAMYLGRWDGSKLEISGAVRAAVVLSVLATVVVGVWPEKLAELTNLAANTFLQ</sequence>
<dbReference type="GO" id="GO:0042773">
    <property type="term" value="P:ATP synthesis coupled electron transport"/>
    <property type="evidence" value="ECO:0007669"/>
    <property type="project" value="InterPro"/>
</dbReference>
<feature type="transmembrane region" description="Helical" evidence="5">
    <location>
        <begin position="277"/>
        <end position="295"/>
    </location>
</feature>
<evidence type="ECO:0000313" key="8">
    <source>
        <dbReference type="EMBL" id="MSU09975.1"/>
    </source>
</evidence>
<dbReference type="InterPro" id="IPR010096">
    <property type="entry name" value="NADH-Q_OxRdtase_suN/2"/>
</dbReference>
<dbReference type="InterPro" id="IPR001750">
    <property type="entry name" value="ND/Mrp_TM"/>
</dbReference>
<feature type="transmembrane region" description="Helical" evidence="5">
    <location>
        <begin position="333"/>
        <end position="354"/>
    </location>
</feature>
<feature type="transmembrane region" description="Helical" evidence="5">
    <location>
        <begin position="84"/>
        <end position="103"/>
    </location>
</feature>
<feature type="transmembrane region" description="Helical" evidence="5">
    <location>
        <begin position="115"/>
        <end position="134"/>
    </location>
</feature>
<accession>A0A6I2UJS0</accession>
<keyword evidence="5" id="KW-0520">NAD</keyword>
<proteinExistence type="inferred from homology"/>
<dbReference type="GO" id="GO:0050136">
    <property type="term" value="F:NADH dehydrogenase (quinone) (non-electrogenic) activity"/>
    <property type="evidence" value="ECO:0007669"/>
    <property type="project" value="UniProtKB-UniRule"/>
</dbReference>
<comment type="subcellular location">
    <subcellularLocation>
        <location evidence="5">Cell membrane</location>
        <topology evidence="5">Multi-pass membrane protein</topology>
    </subcellularLocation>
    <subcellularLocation>
        <location evidence="1">Endomembrane system</location>
        <topology evidence="1">Multi-pass membrane protein</topology>
    </subcellularLocation>
    <subcellularLocation>
        <location evidence="6">Membrane</location>
        <topology evidence="6">Multi-pass membrane protein</topology>
    </subcellularLocation>
</comment>
<organism evidence="8 9">
    <name type="scientific">Anaerovibrio slackiae</name>
    <dbReference type="NCBI Taxonomy" id="2652309"/>
    <lineage>
        <taxon>Bacteria</taxon>
        <taxon>Bacillati</taxon>
        <taxon>Bacillota</taxon>
        <taxon>Negativicutes</taxon>
        <taxon>Selenomonadales</taxon>
        <taxon>Selenomonadaceae</taxon>
        <taxon>Anaerovibrio</taxon>
    </lineage>
</organism>
<keyword evidence="9" id="KW-1185">Reference proteome</keyword>
<comment type="subunit">
    <text evidence="5">NDH-1 is composed of 14 different subunits. Subunits NuoA, H, J, K, L, M, N constitute the membrane sector of the complex.</text>
</comment>
<name>A0A6I2UJS0_9FIRM</name>
<evidence type="ECO:0000256" key="5">
    <source>
        <dbReference type="HAMAP-Rule" id="MF_00445"/>
    </source>
</evidence>
<dbReference type="RefSeq" id="WP_154408139.1">
    <property type="nucleotide sequence ID" value="NZ_VUNR01000044.1"/>
</dbReference>
<feature type="transmembrane region" description="Helical" evidence="5">
    <location>
        <begin position="410"/>
        <end position="430"/>
    </location>
</feature>
<comment type="caution">
    <text evidence="8">The sequence shown here is derived from an EMBL/GenBank/DDBJ whole genome shotgun (WGS) entry which is preliminary data.</text>
</comment>
<feature type="transmembrane region" description="Helical" evidence="5">
    <location>
        <begin position="247"/>
        <end position="271"/>
    </location>
</feature>
<keyword evidence="5" id="KW-0813">Transport</keyword>
<dbReference type="Proteomes" id="UP000433181">
    <property type="component" value="Unassembled WGS sequence"/>
</dbReference>
<feature type="transmembrane region" description="Helical" evidence="5">
    <location>
        <begin position="213"/>
        <end position="235"/>
    </location>
</feature>
<dbReference type="GO" id="GO:0048038">
    <property type="term" value="F:quinone binding"/>
    <property type="evidence" value="ECO:0007669"/>
    <property type="project" value="UniProtKB-KW"/>
</dbReference>
<evidence type="ECO:0000256" key="4">
    <source>
        <dbReference type="ARBA" id="ARBA00023136"/>
    </source>
</evidence>
<dbReference type="GO" id="GO:0008137">
    <property type="term" value="F:NADH dehydrogenase (ubiquinone) activity"/>
    <property type="evidence" value="ECO:0007669"/>
    <property type="project" value="InterPro"/>
</dbReference>
<evidence type="ECO:0000256" key="1">
    <source>
        <dbReference type="ARBA" id="ARBA00004127"/>
    </source>
</evidence>
<evidence type="ECO:0000256" key="3">
    <source>
        <dbReference type="ARBA" id="ARBA00022989"/>
    </source>
</evidence>
<dbReference type="HAMAP" id="MF_00445">
    <property type="entry name" value="NDH1_NuoN_1"/>
    <property type="match status" value="1"/>
</dbReference>
<feature type="transmembrane region" description="Helical" evidence="5">
    <location>
        <begin position="38"/>
        <end position="57"/>
    </location>
</feature>
<evidence type="ECO:0000256" key="2">
    <source>
        <dbReference type="ARBA" id="ARBA00022692"/>
    </source>
</evidence>
<dbReference type="NCBIfam" id="TIGR01770">
    <property type="entry name" value="NDH_I_N"/>
    <property type="match status" value="1"/>
</dbReference>
<protein>
    <recommendedName>
        <fullName evidence="5">NADH-quinone oxidoreductase subunit N</fullName>
        <ecNumber evidence="5">7.1.1.-</ecNumber>
    </recommendedName>
    <alternativeName>
        <fullName evidence="5">NADH dehydrogenase I subunit N</fullName>
    </alternativeName>
    <alternativeName>
        <fullName evidence="5">NDH-1 subunit N</fullName>
    </alternativeName>
</protein>
<feature type="transmembrane region" description="Helical" evidence="5">
    <location>
        <begin position="171"/>
        <end position="193"/>
    </location>
</feature>
<dbReference type="GeneID" id="96779937"/>
<dbReference type="EC" id="7.1.1.-" evidence="5"/>
<dbReference type="GO" id="GO:0005886">
    <property type="term" value="C:plasma membrane"/>
    <property type="evidence" value="ECO:0007669"/>
    <property type="project" value="UniProtKB-SubCell"/>
</dbReference>
<feature type="transmembrane region" description="Helical" evidence="5">
    <location>
        <begin position="307"/>
        <end position="327"/>
    </location>
</feature>
<feature type="transmembrane region" description="Helical" evidence="5">
    <location>
        <begin position="6"/>
        <end position="26"/>
    </location>
</feature>
<dbReference type="PANTHER" id="PTHR22773">
    <property type="entry name" value="NADH DEHYDROGENASE"/>
    <property type="match status" value="1"/>
</dbReference>
<dbReference type="Pfam" id="PF00361">
    <property type="entry name" value="Proton_antipo_M"/>
    <property type="match status" value="1"/>
</dbReference>
<evidence type="ECO:0000256" key="6">
    <source>
        <dbReference type="RuleBase" id="RU000320"/>
    </source>
</evidence>
<keyword evidence="5" id="KW-0874">Quinone</keyword>
<comment type="catalytic activity">
    <reaction evidence="5">
        <text>a quinone + NADH + 5 H(+)(in) = a quinol + NAD(+) + 4 H(+)(out)</text>
        <dbReference type="Rhea" id="RHEA:57888"/>
        <dbReference type="ChEBI" id="CHEBI:15378"/>
        <dbReference type="ChEBI" id="CHEBI:24646"/>
        <dbReference type="ChEBI" id="CHEBI:57540"/>
        <dbReference type="ChEBI" id="CHEBI:57945"/>
        <dbReference type="ChEBI" id="CHEBI:132124"/>
    </reaction>
</comment>
<evidence type="ECO:0000313" key="9">
    <source>
        <dbReference type="Proteomes" id="UP000433181"/>
    </source>
</evidence>